<comment type="similarity">
    <text evidence="1">Belongs to the UPF0065 (bug) family.</text>
</comment>
<gene>
    <name evidence="3" type="ORF">CBI30_05610</name>
</gene>
<dbReference type="InterPro" id="IPR042100">
    <property type="entry name" value="Bug_dom1"/>
</dbReference>
<dbReference type="PANTHER" id="PTHR42928:SF5">
    <property type="entry name" value="BLR1237 PROTEIN"/>
    <property type="match status" value="1"/>
</dbReference>
<proteinExistence type="inferred from homology"/>
<dbReference type="EMBL" id="NGUO01000009">
    <property type="protein sequence ID" value="OWS71571.1"/>
    <property type="molecule type" value="Genomic_DNA"/>
</dbReference>
<evidence type="ECO:0000313" key="4">
    <source>
        <dbReference type="Proteomes" id="UP000198104"/>
    </source>
</evidence>
<feature type="signal peptide" evidence="2">
    <location>
        <begin position="1"/>
        <end position="21"/>
    </location>
</feature>
<protein>
    <submittedName>
        <fullName evidence="3">ABC transporter substrate-binding protein</fullName>
    </submittedName>
</protein>
<sequence>MKIRNILVLLASALISLQAFAQASNWPTPNKPITFINPFPPGGAVDAFGRPLAKQLSSQMGTSIIVDNKGGAGGTVGAAVAAKMAPDGYTWLLGAVHHSIAPSMYANLSYDITKDFEPVALIGSVPHVIVVNPTKFPKNDLKSIMEEIRKYPGKYNYASTGNGTSQHLTGELFKMQNKLFITHIPYRGTGPALQDLVAGQVDMMFDTLAGAAPFIKNGQLVAVAVATQKRVDAFPNVPTAQELGIKDFVVYSWYAMWAIKGTPKDIVDKMSAEVQIALAAPDIKERWASMGATAPKMSRPELASYINQEIIRWSEVVKKSNAKLD</sequence>
<keyword evidence="2" id="KW-0732">Signal</keyword>
<evidence type="ECO:0000256" key="2">
    <source>
        <dbReference type="SAM" id="SignalP"/>
    </source>
</evidence>
<reference evidence="3 4" key="1">
    <citation type="submission" date="2017-05" db="EMBL/GenBank/DDBJ databases">
        <title>Polynucleobacter sp. MWH-K35W1 isolated from the permanently anoxic monimolimnion of a meromictic lake.</title>
        <authorList>
            <person name="Hahn M.W."/>
        </authorList>
    </citation>
    <scope>NUCLEOTIDE SEQUENCE [LARGE SCALE GENOMIC DNA]</scope>
    <source>
        <strain evidence="3 4">MWH-K35W1</strain>
    </source>
</reference>
<dbReference type="AlphaFoldDB" id="A0A254Q412"/>
<accession>A0A254Q412</accession>
<dbReference type="Gene3D" id="3.40.190.150">
    <property type="entry name" value="Bordetella uptake gene, domain 1"/>
    <property type="match status" value="1"/>
</dbReference>
<name>A0A254Q412_9BURK</name>
<organism evidence="3 4">
    <name type="scientific">Polynucleobacter aenigmaticus</name>
    <dbReference type="NCBI Taxonomy" id="1743164"/>
    <lineage>
        <taxon>Bacteria</taxon>
        <taxon>Pseudomonadati</taxon>
        <taxon>Pseudomonadota</taxon>
        <taxon>Betaproteobacteria</taxon>
        <taxon>Burkholderiales</taxon>
        <taxon>Burkholderiaceae</taxon>
        <taxon>Polynucleobacter</taxon>
    </lineage>
</organism>
<dbReference type="Pfam" id="PF03401">
    <property type="entry name" value="TctC"/>
    <property type="match status" value="1"/>
</dbReference>
<dbReference type="Proteomes" id="UP000198104">
    <property type="component" value="Unassembled WGS sequence"/>
</dbReference>
<dbReference type="OrthoDB" id="9125369at2"/>
<dbReference type="PIRSF" id="PIRSF017082">
    <property type="entry name" value="YflP"/>
    <property type="match status" value="1"/>
</dbReference>
<dbReference type="Gene3D" id="3.40.190.10">
    <property type="entry name" value="Periplasmic binding protein-like II"/>
    <property type="match status" value="1"/>
</dbReference>
<dbReference type="RefSeq" id="WP_088527341.1">
    <property type="nucleotide sequence ID" value="NZ_NGUO01000009.1"/>
</dbReference>
<dbReference type="CDD" id="cd13578">
    <property type="entry name" value="PBP2_Bug27"/>
    <property type="match status" value="1"/>
</dbReference>
<keyword evidence="4" id="KW-1185">Reference proteome</keyword>
<dbReference type="PANTHER" id="PTHR42928">
    <property type="entry name" value="TRICARBOXYLATE-BINDING PROTEIN"/>
    <property type="match status" value="1"/>
</dbReference>
<dbReference type="SUPFAM" id="SSF53850">
    <property type="entry name" value="Periplasmic binding protein-like II"/>
    <property type="match status" value="1"/>
</dbReference>
<comment type="caution">
    <text evidence="3">The sequence shown here is derived from an EMBL/GenBank/DDBJ whole genome shotgun (WGS) entry which is preliminary data.</text>
</comment>
<evidence type="ECO:0000313" key="3">
    <source>
        <dbReference type="EMBL" id="OWS71571.1"/>
    </source>
</evidence>
<feature type="chain" id="PRO_5013146339" evidence="2">
    <location>
        <begin position="22"/>
        <end position="325"/>
    </location>
</feature>
<dbReference type="InterPro" id="IPR005064">
    <property type="entry name" value="BUG"/>
</dbReference>
<evidence type="ECO:0000256" key="1">
    <source>
        <dbReference type="ARBA" id="ARBA00006987"/>
    </source>
</evidence>